<keyword evidence="2" id="KW-1185">Reference proteome</keyword>
<dbReference type="RefSeq" id="WP_200343463.1">
    <property type="nucleotide sequence ID" value="NZ_NRRL01000136.1"/>
</dbReference>
<gene>
    <name evidence="1" type="ORF">CKO28_23660</name>
</gene>
<evidence type="ECO:0000313" key="2">
    <source>
        <dbReference type="Proteomes" id="UP001296873"/>
    </source>
</evidence>
<reference evidence="1 2" key="1">
    <citation type="journal article" date="2020" name="Microorganisms">
        <title>Osmotic Adaptation and Compatible Solute Biosynthesis of Phototrophic Bacteria as Revealed from Genome Analyses.</title>
        <authorList>
            <person name="Imhoff J.F."/>
            <person name="Rahn T."/>
            <person name="Kunzel S."/>
            <person name="Keller A."/>
            <person name="Neulinger S.C."/>
        </authorList>
    </citation>
    <scope>NUCLEOTIDE SEQUENCE [LARGE SCALE GENOMIC DNA]</scope>
    <source>
        <strain evidence="1 2">DSM 9895</strain>
    </source>
</reference>
<dbReference type="Proteomes" id="UP001296873">
    <property type="component" value="Unassembled WGS sequence"/>
</dbReference>
<name>A0ABS1DLL7_9PROT</name>
<evidence type="ECO:0008006" key="3">
    <source>
        <dbReference type="Google" id="ProtNLM"/>
    </source>
</evidence>
<sequence>MIPDTWRHNQCAKYGMVELLPTSWVAQFRNPRVTQHTDGGANDAIVDMDTFWDILQRDGMRDPILLRVCMETGYGRLEAGNHRCWIAEQKGLPWLPCIVQLGVGPIQNIGNGEHVFDMLKELRLPLSRAWPFDVLVAPSAVFKTAAALRTEARMPDTISAAAGAPA</sequence>
<organism evidence="1 2">
    <name type="scientific">Rhodovibrio sodomensis</name>
    <dbReference type="NCBI Taxonomy" id="1088"/>
    <lineage>
        <taxon>Bacteria</taxon>
        <taxon>Pseudomonadati</taxon>
        <taxon>Pseudomonadota</taxon>
        <taxon>Alphaproteobacteria</taxon>
        <taxon>Rhodospirillales</taxon>
        <taxon>Rhodovibrionaceae</taxon>
        <taxon>Rhodovibrio</taxon>
    </lineage>
</organism>
<comment type="caution">
    <text evidence="1">The sequence shown here is derived from an EMBL/GenBank/DDBJ whole genome shotgun (WGS) entry which is preliminary data.</text>
</comment>
<protein>
    <recommendedName>
        <fullName evidence="3">ParB/Sulfiredoxin domain-containing protein</fullName>
    </recommendedName>
</protein>
<dbReference type="EMBL" id="NRRL01000136">
    <property type="protein sequence ID" value="MBK1671008.1"/>
    <property type="molecule type" value="Genomic_DNA"/>
</dbReference>
<accession>A0ABS1DLL7</accession>
<evidence type="ECO:0000313" key="1">
    <source>
        <dbReference type="EMBL" id="MBK1671008.1"/>
    </source>
</evidence>
<proteinExistence type="predicted"/>